<accession>V9DSJ2</accession>
<sequence length="97" mass="10485">MSILSAFALPFAVKIRDRRGQYAAKSGANLITTTTAYTKTFGNDKATDKTDINLLRDHIRKVAASSDTASVIAIISTIEILMANTPKKRIVISTSVN</sequence>
<evidence type="ECO:0000313" key="1">
    <source>
        <dbReference type="EMBL" id="ETI29849.1"/>
    </source>
</evidence>
<dbReference type="HOGENOM" id="CLU_2351263_0_0_1"/>
<dbReference type="AlphaFoldDB" id="V9DSJ2"/>
<proteinExistence type="predicted"/>
<protein>
    <submittedName>
        <fullName evidence="1">Uncharacterized protein</fullName>
    </submittedName>
</protein>
<evidence type="ECO:0000313" key="2">
    <source>
        <dbReference type="Proteomes" id="UP000018721"/>
    </source>
</evidence>
<comment type="caution">
    <text evidence="1">The sequence shown here is derived from an EMBL/GenBank/DDBJ whole genome shotgun (WGS) entry which is preliminary data.</text>
</comment>
<reference evidence="1 2" key="1">
    <citation type="submission" date="2013-11" db="EMBL/GenBank/DDBJ databases">
        <title>The Genome Sequence of Phytophthora parasitica P1569.</title>
        <authorList>
            <consortium name="The Broad Institute Genomics Platform"/>
            <person name="Russ C."/>
            <person name="Tyler B."/>
            <person name="Panabieres F."/>
            <person name="Shan W."/>
            <person name="Tripathy S."/>
            <person name="Grunwald N."/>
            <person name="Machado M."/>
            <person name="Johnson C.S."/>
            <person name="Arredondo F."/>
            <person name="Hong C."/>
            <person name="Coffey M."/>
            <person name="Young S.K."/>
            <person name="Zeng Q."/>
            <person name="Gargeya S."/>
            <person name="Fitzgerald M."/>
            <person name="Abouelleil A."/>
            <person name="Alvarado L."/>
            <person name="Chapman S.B."/>
            <person name="Gainer-Dewar J."/>
            <person name="Goldberg J."/>
            <person name="Griggs A."/>
            <person name="Gujja S."/>
            <person name="Hansen M."/>
            <person name="Howarth C."/>
            <person name="Imamovic A."/>
            <person name="Ireland A."/>
            <person name="Larimer J."/>
            <person name="McCowan C."/>
            <person name="Murphy C."/>
            <person name="Pearson M."/>
            <person name="Poon T.W."/>
            <person name="Priest M."/>
            <person name="Roberts A."/>
            <person name="Saif S."/>
            <person name="Shea T."/>
            <person name="Sykes S."/>
            <person name="Wortman J."/>
            <person name="Nusbaum C."/>
            <person name="Birren B."/>
        </authorList>
    </citation>
    <scope>NUCLEOTIDE SEQUENCE [LARGE SCALE GENOMIC DNA]</scope>
    <source>
        <strain evidence="1 2">P1569</strain>
    </source>
</reference>
<organism evidence="1 2">
    <name type="scientific">Phytophthora nicotianae P1569</name>
    <dbReference type="NCBI Taxonomy" id="1317065"/>
    <lineage>
        <taxon>Eukaryota</taxon>
        <taxon>Sar</taxon>
        <taxon>Stramenopiles</taxon>
        <taxon>Oomycota</taxon>
        <taxon>Peronosporomycetes</taxon>
        <taxon>Peronosporales</taxon>
        <taxon>Peronosporaceae</taxon>
        <taxon>Phytophthora</taxon>
    </lineage>
</organism>
<gene>
    <name evidence="1" type="ORF">F443_23036</name>
</gene>
<dbReference type="EMBL" id="ANIZ01004781">
    <property type="protein sequence ID" value="ETI29849.1"/>
    <property type="molecule type" value="Genomic_DNA"/>
</dbReference>
<keyword evidence="2" id="KW-1185">Reference proteome</keyword>
<dbReference type="Proteomes" id="UP000018721">
    <property type="component" value="Unassembled WGS sequence"/>
</dbReference>
<name>V9DSJ2_PHYNI</name>